<comment type="caution">
    <text evidence="8">The sequence shown here is derived from an EMBL/GenBank/DDBJ whole genome shotgun (WGS) entry which is preliminary data.</text>
</comment>
<name>A0A372LED0_9BACI</name>
<feature type="domain" description="VTT" evidence="7">
    <location>
        <begin position="33"/>
        <end position="151"/>
    </location>
</feature>
<dbReference type="GO" id="GO:0005886">
    <property type="term" value="C:plasma membrane"/>
    <property type="evidence" value="ECO:0007669"/>
    <property type="project" value="UniProtKB-SubCell"/>
</dbReference>
<keyword evidence="9" id="KW-1185">Reference proteome</keyword>
<dbReference type="Pfam" id="PF09335">
    <property type="entry name" value="VTT_dom"/>
    <property type="match status" value="1"/>
</dbReference>
<evidence type="ECO:0000256" key="3">
    <source>
        <dbReference type="ARBA" id="ARBA00022692"/>
    </source>
</evidence>
<gene>
    <name evidence="8" type="ORF">D0466_10695</name>
</gene>
<dbReference type="Proteomes" id="UP000262939">
    <property type="component" value="Unassembled WGS sequence"/>
</dbReference>
<proteinExistence type="inferred from homology"/>
<sequence length="184" mass="20631">MEDQVANWFAEYSGYAIWLSIFLNIIISLLGIVPSVFLTAANIMFFGFLNGVTISILGEALGAIISFYLYRKGIRRFLREDGHQNRYIKKLQKSKGLEAFLLILALRLFPLVPSGFVTLAGAASKMTLVNFSIASTIGKVPALLLEAYSVQQVLHWEWQGKVIAGIVSLFFLLVFLRKKGPRKR</sequence>
<dbReference type="InterPro" id="IPR015414">
    <property type="entry name" value="TMEM64"/>
</dbReference>
<evidence type="ECO:0000256" key="2">
    <source>
        <dbReference type="ARBA" id="ARBA00022475"/>
    </source>
</evidence>
<dbReference type="EMBL" id="QVTD01000005">
    <property type="protein sequence ID" value="RFU64016.1"/>
    <property type="molecule type" value="Genomic_DNA"/>
</dbReference>
<feature type="transmembrane region" description="Helical" evidence="6">
    <location>
        <begin position="99"/>
        <end position="122"/>
    </location>
</feature>
<evidence type="ECO:0000313" key="9">
    <source>
        <dbReference type="Proteomes" id="UP000262939"/>
    </source>
</evidence>
<feature type="transmembrane region" description="Helical" evidence="6">
    <location>
        <begin position="43"/>
        <end position="70"/>
    </location>
</feature>
<evidence type="ECO:0000256" key="4">
    <source>
        <dbReference type="ARBA" id="ARBA00022989"/>
    </source>
</evidence>
<evidence type="ECO:0000259" key="7">
    <source>
        <dbReference type="Pfam" id="PF09335"/>
    </source>
</evidence>
<keyword evidence="4 6" id="KW-1133">Transmembrane helix</keyword>
<accession>A0A372LED0</accession>
<comment type="caution">
    <text evidence="6">Lacks conserved residue(s) required for the propagation of feature annotation.</text>
</comment>
<dbReference type="PANTHER" id="PTHR12677">
    <property type="entry name" value="GOLGI APPARATUS MEMBRANE PROTEIN TVP38-RELATED"/>
    <property type="match status" value="1"/>
</dbReference>
<dbReference type="InterPro" id="IPR032816">
    <property type="entry name" value="VTT_dom"/>
</dbReference>
<dbReference type="PANTHER" id="PTHR12677:SF55">
    <property type="entry name" value="UNDECAPRENYL PHOSPHATE TRANSPORTER SAOUHSC_00901-RELATED"/>
    <property type="match status" value="1"/>
</dbReference>
<reference evidence="8 9" key="1">
    <citation type="submission" date="2018-08" db="EMBL/GenBank/DDBJ databases">
        <title>Bacillus chawlae sp. nov., Bacillus glennii sp. nov., and Bacillus saganii sp. nov. Isolated from the Vehicle Assembly Building at Kennedy Space Center where the Viking Spacecraft were Assembled.</title>
        <authorList>
            <person name="Seuylemezian A."/>
            <person name="Vaishampayan P."/>
        </authorList>
    </citation>
    <scope>NUCLEOTIDE SEQUENCE [LARGE SCALE GENOMIC DNA]</scope>
    <source>
        <strain evidence="8 9">V44-8</strain>
    </source>
</reference>
<keyword evidence="3 6" id="KW-0812">Transmembrane</keyword>
<feature type="transmembrane region" description="Helical" evidence="6">
    <location>
        <begin position="158"/>
        <end position="176"/>
    </location>
</feature>
<comment type="subcellular location">
    <subcellularLocation>
        <location evidence="1 6">Cell membrane</location>
        <topology evidence="1 6">Multi-pass membrane protein</topology>
    </subcellularLocation>
</comment>
<evidence type="ECO:0000256" key="5">
    <source>
        <dbReference type="ARBA" id="ARBA00023136"/>
    </source>
</evidence>
<comment type="similarity">
    <text evidence="6">Belongs to the TVP38/TMEM64 family.</text>
</comment>
<evidence type="ECO:0000313" key="8">
    <source>
        <dbReference type="EMBL" id="RFU64016.1"/>
    </source>
</evidence>
<dbReference type="OrthoDB" id="5471155at2"/>
<dbReference type="RefSeq" id="WP_117322652.1">
    <property type="nucleotide sequence ID" value="NZ_QVTD01000005.1"/>
</dbReference>
<organism evidence="8 9">
    <name type="scientific">Peribacillus glennii</name>
    <dbReference type="NCBI Taxonomy" id="2303991"/>
    <lineage>
        <taxon>Bacteria</taxon>
        <taxon>Bacillati</taxon>
        <taxon>Bacillota</taxon>
        <taxon>Bacilli</taxon>
        <taxon>Bacillales</taxon>
        <taxon>Bacillaceae</taxon>
        <taxon>Peribacillus</taxon>
    </lineage>
</organism>
<evidence type="ECO:0000256" key="1">
    <source>
        <dbReference type="ARBA" id="ARBA00004651"/>
    </source>
</evidence>
<dbReference type="AlphaFoldDB" id="A0A372LED0"/>
<evidence type="ECO:0000256" key="6">
    <source>
        <dbReference type="RuleBase" id="RU366058"/>
    </source>
</evidence>
<feature type="transmembrane region" description="Helical" evidence="6">
    <location>
        <begin position="12"/>
        <end position="37"/>
    </location>
</feature>
<protein>
    <recommendedName>
        <fullName evidence="6">TVP38/TMEM64 family membrane protein</fullName>
    </recommendedName>
</protein>
<keyword evidence="5 6" id="KW-0472">Membrane</keyword>
<keyword evidence="2 6" id="KW-1003">Cell membrane</keyword>